<feature type="transmembrane region" description="Helical" evidence="7">
    <location>
        <begin position="210"/>
        <end position="229"/>
    </location>
</feature>
<evidence type="ECO:0000256" key="2">
    <source>
        <dbReference type="ARBA" id="ARBA00022448"/>
    </source>
</evidence>
<keyword evidence="4 7" id="KW-0812">Transmembrane</keyword>
<keyword evidence="2 7" id="KW-0813">Transport</keyword>
<evidence type="ECO:0000313" key="9">
    <source>
        <dbReference type="EMBL" id="GIM77654.1"/>
    </source>
</evidence>
<dbReference type="CDD" id="cd06261">
    <property type="entry name" value="TM_PBP2"/>
    <property type="match status" value="1"/>
</dbReference>
<dbReference type="EMBL" id="BOQL01000068">
    <property type="protein sequence ID" value="GIM77654.1"/>
    <property type="molecule type" value="Genomic_DNA"/>
</dbReference>
<feature type="domain" description="ABC transmembrane type-1" evidence="8">
    <location>
        <begin position="128"/>
        <end position="329"/>
    </location>
</feature>
<keyword evidence="5 7" id="KW-1133">Transmembrane helix</keyword>
<evidence type="ECO:0000256" key="4">
    <source>
        <dbReference type="ARBA" id="ARBA00022692"/>
    </source>
</evidence>
<evidence type="ECO:0000259" key="8">
    <source>
        <dbReference type="PROSITE" id="PS50928"/>
    </source>
</evidence>
<comment type="similarity">
    <text evidence="7">Belongs to the binding-protein-dependent transport system permease family.</text>
</comment>
<evidence type="ECO:0000256" key="1">
    <source>
        <dbReference type="ARBA" id="ARBA00004651"/>
    </source>
</evidence>
<dbReference type="PROSITE" id="PS50928">
    <property type="entry name" value="ABC_TM1"/>
    <property type="match status" value="1"/>
</dbReference>
<protein>
    <submittedName>
        <fullName evidence="9">Peptide ABC transporter permease</fullName>
    </submittedName>
</protein>
<keyword evidence="10" id="KW-1185">Reference proteome</keyword>
<gene>
    <name evidence="9" type="ORF">Aau02nite_76980</name>
</gene>
<dbReference type="InterPro" id="IPR045621">
    <property type="entry name" value="BPD_transp_1_N"/>
</dbReference>
<feature type="transmembrane region" description="Helical" evidence="7">
    <location>
        <begin position="45"/>
        <end position="63"/>
    </location>
</feature>
<dbReference type="PANTHER" id="PTHR43163">
    <property type="entry name" value="DIPEPTIDE TRANSPORT SYSTEM PERMEASE PROTEIN DPPB-RELATED"/>
    <property type="match status" value="1"/>
</dbReference>
<dbReference type="Gene3D" id="1.10.3720.10">
    <property type="entry name" value="MetI-like"/>
    <property type="match status" value="1"/>
</dbReference>
<comment type="caution">
    <text evidence="9">The sequence shown here is derived from an EMBL/GenBank/DDBJ whole genome shotgun (WGS) entry which is preliminary data.</text>
</comment>
<sequence length="345" mass="35847">MTAGPAPAPEIGAAVEQAPATGASPFRRLAGHPWSRFALRRAGRLLVSLWVLVTASFLMIHLVPGDPVRAALGPTAPAALVAERRAALGLDDPLYTQYLAYLKDLLGGDLGTSILTRLPVSDVVGQRLPATLALATLAFLAAVAIAVPVGVVIGVLTRRGHGRRTEAAFSSGSIVLGTIPDFLLGVGLVYLLGVTLQWLPVAGNATPAGYVLPVLSLAVGPAAILARILRVEMVAVLDADYLRTARAKRLPARSLYLGHALPNAATASLTLSGLILGSMVAGTVLVENVFAWPGLGTTIVRSILSKDYPLVQAIVLVYGLGVLLINTAVDVALALLDPRSTIRED</sequence>
<feature type="transmembrane region" description="Helical" evidence="7">
    <location>
        <begin position="168"/>
        <end position="190"/>
    </location>
</feature>
<dbReference type="GO" id="GO:0005886">
    <property type="term" value="C:plasma membrane"/>
    <property type="evidence" value="ECO:0007669"/>
    <property type="project" value="UniProtKB-SubCell"/>
</dbReference>
<dbReference type="Pfam" id="PF00528">
    <property type="entry name" value="BPD_transp_1"/>
    <property type="match status" value="1"/>
</dbReference>
<evidence type="ECO:0000313" key="10">
    <source>
        <dbReference type="Proteomes" id="UP000681340"/>
    </source>
</evidence>
<dbReference type="GO" id="GO:0071916">
    <property type="term" value="F:dipeptide transmembrane transporter activity"/>
    <property type="evidence" value="ECO:0007669"/>
    <property type="project" value="TreeGrafter"/>
</dbReference>
<dbReference type="Pfam" id="PF19300">
    <property type="entry name" value="BPD_transp_1_N"/>
    <property type="match status" value="1"/>
</dbReference>
<keyword evidence="3" id="KW-1003">Cell membrane</keyword>
<evidence type="ECO:0000256" key="3">
    <source>
        <dbReference type="ARBA" id="ARBA00022475"/>
    </source>
</evidence>
<organism evidence="9 10">
    <name type="scientific">Actinoplanes auranticolor</name>
    <dbReference type="NCBI Taxonomy" id="47988"/>
    <lineage>
        <taxon>Bacteria</taxon>
        <taxon>Bacillati</taxon>
        <taxon>Actinomycetota</taxon>
        <taxon>Actinomycetes</taxon>
        <taxon>Micromonosporales</taxon>
        <taxon>Micromonosporaceae</taxon>
        <taxon>Actinoplanes</taxon>
    </lineage>
</organism>
<feature type="transmembrane region" description="Helical" evidence="7">
    <location>
        <begin position="132"/>
        <end position="156"/>
    </location>
</feature>
<evidence type="ECO:0000256" key="5">
    <source>
        <dbReference type="ARBA" id="ARBA00022989"/>
    </source>
</evidence>
<accession>A0A919STI1</accession>
<name>A0A919STI1_9ACTN</name>
<proteinExistence type="inferred from homology"/>
<dbReference type="AlphaFoldDB" id="A0A919STI1"/>
<feature type="transmembrane region" description="Helical" evidence="7">
    <location>
        <begin position="310"/>
        <end position="336"/>
    </location>
</feature>
<dbReference type="Proteomes" id="UP000681340">
    <property type="component" value="Unassembled WGS sequence"/>
</dbReference>
<comment type="subcellular location">
    <subcellularLocation>
        <location evidence="1 7">Cell membrane</location>
        <topology evidence="1 7">Multi-pass membrane protein</topology>
    </subcellularLocation>
</comment>
<dbReference type="PANTHER" id="PTHR43163:SF6">
    <property type="entry name" value="DIPEPTIDE TRANSPORT SYSTEM PERMEASE PROTEIN DPPB-RELATED"/>
    <property type="match status" value="1"/>
</dbReference>
<dbReference type="SUPFAM" id="SSF161098">
    <property type="entry name" value="MetI-like"/>
    <property type="match status" value="1"/>
</dbReference>
<dbReference type="InterPro" id="IPR000515">
    <property type="entry name" value="MetI-like"/>
</dbReference>
<dbReference type="RefSeq" id="WP_212993530.1">
    <property type="nucleotide sequence ID" value="NZ_BAABEA010000041.1"/>
</dbReference>
<reference evidence="9" key="1">
    <citation type="submission" date="2021-03" db="EMBL/GenBank/DDBJ databases">
        <title>Whole genome shotgun sequence of Actinoplanes auranticolor NBRC 12245.</title>
        <authorList>
            <person name="Komaki H."/>
            <person name="Tamura T."/>
        </authorList>
    </citation>
    <scope>NUCLEOTIDE SEQUENCE</scope>
    <source>
        <strain evidence="9">NBRC 12245</strain>
    </source>
</reference>
<evidence type="ECO:0000256" key="6">
    <source>
        <dbReference type="ARBA" id="ARBA00023136"/>
    </source>
</evidence>
<evidence type="ECO:0000256" key="7">
    <source>
        <dbReference type="RuleBase" id="RU363032"/>
    </source>
</evidence>
<dbReference type="InterPro" id="IPR035906">
    <property type="entry name" value="MetI-like_sf"/>
</dbReference>
<keyword evidence="6 7" id="KW-0472">Membrane</keyword>